<dbReference type="SUPFAM" id="SSF55190">
    <property type="entry name" value="Arginyl-tRNA synthetase (ArgRS), N-terminal 'additional' domain"/>
    <property type="match status" value="1"/>
</dbReference>
<dbReference type="NCBIfam" id="NF002447">
    <property type="entry name" value="PRK01611.3-4"/>
    <property type="match status" value="1"/>
</dbReference>
<dbReference type="Gene3D" id="3.40.50.620">
    <property type="entry name" value="HUPs"/>
    <property type="match status" value="1"/>
</dbReference>
<dbReference type="Gene3D" id="3.30.1360.70">
    <property type="entry name" value="Arginyl tRNA synthetase N-terminal domain"/>
    <property type="match status" value="1"/>
</dbReference>
<evidence type="ECO:0000256" key="8">
    <source>
        <dbReference type="HAMAP-Rule" id="MF_00123"/>
    </source>
</evidence>
<dbReference type="GO" id="GO:0004814">
    <property type="term" value="F:arginine-tRNA ligase activity"/>
    <property type="evidence" value="ECO:0007669"/>
    <property type="project" value="UniProtKB-UniRule"/>
</dbReference>
<evidence type="ECO:0000256" key="2">
    <source>
        <dbReference type="ARBA" id="ARBA00022598"/>
    </source>
</evidence>
<keyword evidence="3 8" id="KW-0547">Nucleotide-binding</keyword>
<dbReference type="SMART" id="SM01016">
    <property type="entry name" value="Arg_tRNA_synt_N"/>
    <property type="match status" value="1"/>
</dbReference>
<comment type="caution">
    <text evidence="12">The sequence shown here is derived from an EMBL/GenBank/DDBJ whole genome shotgun (WGS) entry which is preliminary data.</text>
</comment>
<dbReference type="InterPro" id="IPR009080">
    <property type="entry name" value="tRNAsynth_Ia_anticodon-bd"/>
</dbReference>
<evidence type="ECO:0000313" key="13">
    <source>
        <dbReference type="Proteomes" id="UP000608579"/>
    </source>
</evidence>
<dbReference type="InterPro" id="IPR005148">
    <property type="entry name" value="Arg-tRNA-synth_N"/>
</dbReference>
<dbReference type="GO" id="GO:0006420">
    <property type="term" value="P:arginyl-tRNA aminoacylation"/>
    <property type="evidence" value="ECO:0007669"/>
    <property type="project" value="UniProtKB-UniRule"/>
</dbReference>
<evidence type="ECO:0000256" key="3">
    <source>
        <dbReference type="ARBA" id="ARBA00022741"/>
    </source>
</evidence>
<keyword evidence="2 8" id="KW-0436">Ligase</keyword>
<dbReference type="SUPFAM" id="SSF52374">
    <property type="entry name" value="Nucleotidylyl transferase"/>
    <property type="match status" value="1"/>
</dbReference>
<accession>A0A833E994</accession>
<keyword evidence="6 8" id="KW-0030">Aminoacyl-tRNA synthetase</keyword>
<comment type="subcellular location">
    <subcellularLocation>
        <location evidence="8">Cytoplasm</location>
    </subcellularLocation>
</comment>
<dbReference type="PROSITE" id="PS00178">
    <property type="entry name" value="AA_TRNA_LIGASE_I"/>
    <property type="match status" value="1"/>
</dbReference>
<comment type="catalytic activity">
    <reaction evidence="7 8">
        <text>tRNA(Arg) + L-arginine + ATP = L-arginyl-tRNA(Arg) + AMP + diphosphate</text>
        <dbReference type="Rhea" id="RHEA:20301"/>
        <dbReference type="Rhea" id="RHEA-COMP:9658"/>
        <dbReference type="Rhea" id="RHEA-COMP:9673"/>
        <dbReference type="ChEBI" id="CHEBI:30616"/>
        <dbReference type="ChEBI" id="CHEBI:32682"/>
        <dbReference type="ChEBI" id="CHEBI:33019"/>
        <dbReference type="ChEBI" id="CHEBI:78442"/>
        <dbReference type="ChEBI" id="CHEBI:78513"/>
        <dbReference type="ChEBI" id="CHEBI:456215"/>
        <dbReference type="EC" id="6.1.1.19"/>
    </reaction>
</comment>
<dbReference type="InterPro" id="IPR036695">
    <property type="entry name" value="Arg-tRNA-synth_N_sf"/>
</dbReference>
<evidence type="ECO:0000256" key="4">
    <source>
        <dbReference type="ARBA" id="ARBA00022840"/>
    </source>
</evidence>
<evidence type="ECO:0000256" key="1">
    <source>
        <dbReference type="ARBA" id="ARBA00005594"/>
    </source>
</evidence>
<comment type="similarity">
    <text evidence="1 8 9">Belongs to the class-I aminoacyl-tRNA synthetase family.</text>
</comment>
<dbReference type="EMBL" id="DQVM01000028">
    <property type="protein sequence ID" value="HIQ29207.1"/>
    <property type="molecule type" value="Genomic_DNA"/>
</dbReference>
<keyword evidence="4 8" id="KW-0067">ATP-binding</keyword>
<dbReference type="AlphaFoldDB" id="A0A833E994"/>
<dbReference type="InterPro" id="IPR008909">
    <property type="entry name" value="DALR_anticod-bd"/>
</dbReference>
<dbReference type="GO" id="GO:0005524">
    <property type="term" value="F:ATP binding"/>
    <property type="evidence" value="ECO:0007669"/>
    <property type="project" value="UniProtKB-UniRule"/>
</dbReference>
<evidence type="ECO:0000256" key="5">
    <source>
        <dbReference type="ARBA" id="ARBA00022917"/>
    </source>
</evidence>
<dbReference type="HAMAP" id="MF_00123">
    <property type="entry name" value="Arg_tRNA_synth"/>
    <property type="match status" value="1"/>
</dbReference>
<feature type="domain" description="DALR anticodon binding" evidence="10">
    <location>
        <begin position="516"/>
        <end position="631"/>
    </location>
</feature>
<dbReference type="Pfam" id="PF03485">
    <property type="entry name" value="Arg_tRNA_synt_N"/>
    <property type="match status" value="1"/>
</dbReference>
<feature type="domain" description="Arginyl tRNA synthetase N-terminal" evidence="11">
    <location>
        <begin position="6"/>
        <end position="90"/>
    </location>
</feature>
<dbReference type="EC" id="6.1.1.19" evidence="8"/>
<dbReference type="InterPro" id="IPR001412">
    <property type="entry name" value="aa-tRNA-synth_I_CS"/>
</dbReference>
<dbReference type="PRINTS" id="PR01038">
    <property type="entry name" value="TRNASYNTHARG"/>
</dbReference>
<dbReference type="InterPro" id="IPR014729">
    <property type="entry name" value="Rossmann-like_a/b/a_fold"/>
</dbReference>
<gene>
    <name evidence="8" type="primary">argS</name>
    <name evidence="12" type="ORF">EYH45_01435</name>
</gene>
<dbReference type="GO" id="GO:0005737">
    <property type="term" value="C:cytoplasm"/>
    <property type="evidence" value="ECO:0007669"/>
    <property type="project" value="UniProtKB-SubCell"/>
</dbReference>
<evidence type="ECO:0000259" key="11">
    <source>
        <dbReference type="SMART" id="SM01016"/>
    </source>
</evidence>
<evidence type="ECO:0000259" key="10">
    <source>
        <dbReference type="SMART" id="SM00836"/>
    </source>
</evidence>
<feature type="short sequence motif" description="'HIGH' region" evidence="8">
    <location>
        <begin position="128"/>
        <end position="138"/>
    </location>
</feature>
<dbReference type="InterPro" id="IPR001278">
    <property type="entry name" value="Arg-tRNA-ligase"/>
</dbReference>
<proteinExistence type="inferred from homology"/>
<dbReference type="PANTHER" id="PTHR11956:SF5">
    <property type="entry name" value="ARGININE--TRNA LIGASE, CYTOPLASMIC"/>
    <property type="match status" value="1"/>
</dbReference>
<evidence type="ECO:0000256" key="9">
    <source>
        <dbReference type="RuleBase" id="RU363038"/>
    </source>
</evidence>
<dbReference type="Pfam" id="PF00750">
    <property type="entry name" value="tRNA-synt_1d"/>
    <property type="match status" value="1"/>
</dbReference>
<name>A0A833E994_CALS0</name>
<protein>
    <recommendedName>
        <fullName evidence="8">Arginine--tRNA ligase</fullName>
        <ecNumber evidence="8">6.1.1.19</ecNumber>
    </recommendedName>
    <alternativeName>
        <fullName evidence="8">Arginyl-tRNA synthetase</fullName>
        <shortName evidence="8">ArgRS</shortName>
    </alternativeName>
</protein>
<evidence type="ECO:0000313" key="12">
    <source>
        <dbReference type="EMBL" id="HIQ29207.1"/>
    </source>
</evidence>
<sequence length="631" mass="71578">MVGVFKGLKKVILEAQQLLRETGVENPRVEVTKDPRYGEVSSSVAFELAKKLKKPPLEIAEEIVSRIDFSRANVITVAEVAKPGYINFKINWKLFAQDILDDVLKNGRAYGFPNIGAGKHVLIEHTSVNPNKALHIGHARNTCLGDTLYRLFKRLGYSVVIANYIDDSGNQMADLHIAFKKLGYSLSPPKGERFDEYCGRIYAEVNKIIENNADLLQEKRRVIAELENVGSETFKFNREIVDLVLKDQLSTCWRLGARYDILNRESDVLAFNLWSEVFESLKERGLVYYAEEGPKKGCWLISLSEHPVLSKEGDEVLVKSDGTTTYVARDIAYAAWKLGILRRDFKYNRWGKNPDGSYILITEMDGKVSFPIGKASLVVNVIDSRQKRPQAIVKYAVEKLGGGGGSYIHFAYEVVSLSKRDAEKLGISTGGRFVQMSGREGIYINVEPVINLLKERAKEEILKRHRDWSREKIEDVSEKIAVATIRYELLKSDAEKMIIFDSEEASKLEGDTGPYLLYSYVRAARILEKASIKEFTTTPYNEELEEAEKNLIRKIAYMPLIMEEVANLLLIKRIASYANELAKMFNDFYEKCPVIGSKENIMQFRLALVKAFKQVFENVCSVLGLPLPEEM</sequence>
<dbReference type="Gene3D" id="1.10.730.10">
    <property type="entry name" value="Isoleucyl-tRNA Synthetase, Domain 1"/>
    <property type="match status" value="1"/>
</dbReference>
<dbReference type="PANTHER" id="PTHR11956">
    <property type="entry name" value="ARGINYL-TRNA SYNTHETASE"/>
    <property type="match status" value="1"/>
</dbReference>
<reference evidence="12" key="1">
    <citation type="journal article" date="2020" name="ISME J.">
        <title>Gammaproteobacteria mediating utilization of methyl-, sulfur- and petroleum organic compounds in deep ocean hydrothermal plumes.</title>
        <authorList>
            <person name="Zhou Z."/>
            <person name="Liu Y."/>
            <person name="Pan J."/>
            <person name="Cron B.R."/>
            <person name="Toner B.M."/>
            <person name="Anantharaman K."/>
            <person name="Breier J.A."/>
            <person name="Dick G.J."/>
            <person name="Li M."/>
        </authorList>
    </citation>
    <scope>NUCLEOTIDE SEQUENCE</scope>
    <source>
        <strain evidence="12">SZUA-1515</strain>
    </source>
</reference>
<dbReference type="Pfam" id="PF05746">
    <property type="entry name" value="DALR_1"/>
    <property type="match status" value="1"/>
</dbReference>
<keyword evidence="8" id="KW-0963">Cytoplasm</keyword>
<evidence type="ECO:0000256" key="6">
    <source>
        <dbReference type="ARBA" id="ARBA00023146"/>
    </source>
</evidence>
<keyword evidence="5 8" id="KW-0648">Protein biosynthesis</keyword>
<evidence type="ECO:0000256" key="7">
    <source>
        <dbReference type="ARBA" id="ARBA00049339"/>
    </source>
</evidence>
<dbReference type="InterPro" id="IPR035684">
    <property type="entry name" value="ArgRS_core"/>
</dbReference>
<organism evidence="12 13">
    <name type="scientific">Caldiarchaeum subterraneum</name>
    <dbReference type="NCBI Taxonomy" id="311458"/>
    <lineage>
        <taxon>Archaea</taxon>
        <taxon>Nitrososphaerota</taxon>
        <taxon>Candidatus Caldarchaeales</taxon>
        <taxon>Candidatus Caldarchaeaceae</taxon>
        <taxon>Candidatus Caldarchaeum</taxon>
    </lineage>
</organism>
<dbReference type="SUPFAM" id="SSF47323">
    <property type="entry name" value="Anticodon-binding domain of a subclass of class I aminoacyl-tRNA synthetases"/>
    <property type="match status" value="1"/>
</dbReference>
<dbReference type="SMART" id="SM00836">
    <property type="entry name" value="DALR_1"/>
    <property type="match status" value="1"/>
</dbReference>
<dbReference type="Proteomes" id="UP000608579">
    <property type="component" value="Unassembled WGS sequence"/>
</dbReference>